<dbReference type="InterPro" id="IPR020846">
    <property type="entry name" value="MFS_dom"/>
</dbReference>
<dbReference type="PROSITE" id="PS50850">
    <property type="entry name" value="MFS"/>
    <property type="match status" value="1"/>
</dbReference>
<feature type="transmembrane region" description="Helical" evidence="8">
    <location>
        <begin position="82"/>
        <end position="107"/>
    </location>
</feature>
<dbReference type="PANTHER" id="PTHR23513:SF11">
    <property type="entry name" value="STAPHYLOFERRIN A TRANSPORTER"/>
    <property type="match status" value="1"/>
</dbReference>
<feature type="domain" description="Major facilitator superfamily (MFS) profile" evidence="9">
    <location>
        <begin position="41"/>
        <end position="434"/>
    </location>
</feature>
<reference evidence="10 11" key="1">
    <citation type="submission" date="2016-08" db="EMBL/GenBank/DDBJ databases">
        <title>Genome sequence of Clavibacter michiganensis spp strain CFBP8019.</title>
        <authorList>
            <person name="Thapa S.P."/>
            <person name="Coaker G."/>
            <person name="Jacques M.-A."/>
        </authorList>
    </citation>
    <scope>NUCLEOTIDE SEQUENCE [LARGE SCALE GENOMIC DNA]</scope>
    <source>
        <strain evidence="10">CFBP8019</strain>
    </source>
</reference>
<keyword evidence="3" id="KW-1003">Cell membrane</keyword>
<dbReference type="EMBL" id="MDJZ01000011">
    <property type="protein sequence ID" value="OUE25492.1"/>
    <property type="molecule type" value="Genomic_DNA"/>
</dbReference>
<comment type="subcellular location">
    <subcellularLocation>
        <location evidence="1">Cell membrane</location>
        <topology evidence="1">Multi-pass membrane protein</topology>
    </subcellularLocation>
</comment>
<dbReference type="SUPFAM" id="SSF103473">
    <property type="entry name" value="MFS general substrate transporter"/>
    <property type="match status" value="1"/>
</dbReference>
<feature type="region of interest" description="Disordered" evidence="7">
    <location>
        <begin position="453"/>
        <end position="522"/>
    </location>
</feature>
<feature type="compositionally biased region" description="Pro residues" evidence="7">
    <location>
        <begin position="17"/>
        <end position="28"/>
    </location>
</feature>
<evidence type="ECO:0000256" key="3">
    <source>
        <dbReference type="ARBA" id="ARBA00022475"/>
    </source>
</evidence>
<evidence type="ECO:0000256" key="5">
    <source>
        <dbReference type="ARBA" id="ARBA00022989"/>
    </source>
</evidence>
<feature type="compositionally biased region" description="Basic and acidic residues" evidence="7">
    <location>
        <begin position="453"/>
        <end position="469"/>
    </location>
</feature>
<dbReference type="AlphaFoldDB" id="A0A251YMM7"/>
<organism evidence="10 11">
    <name type="scientific">Clavibacter michiganensis</name>
    <dbReference type="NCBI Taxonomy" id="28447"/>
    <lineage>
        <taxon>Bacteria</taxon>
        <taxon>Bacillati</taxon>
        <taxon>Actinomycetota</taxon>
        <taxon>Actinomycetes</taxon>
        <taxon>Micrococcales</taxon>
        <taxon>Microbacteriaceae</taxon>
        <taxon>Clavibacter</taxon>
    </lineage>
</organism>
<gene>
    <name evidence="10" type="ORF">BFL37_05775</name>
</gene>
<dbReference type="Proteomes" id="UP000195101">
    <property type="component" value="Unassembled WGS sequence"/>
</dbReference>
<dbReference type="InterPro" id="IPR036259">
    <property type="entry name" value="MFS_trans_sf"/>
</dbReference>
<name>A0A251YMM7_9MICO</name>
<comment type="caution">
    <text evidence="10">The sequence shown here is derived from an EMBL/GenBank/DDBJ whole genome shotgun (WGS) entry which is preliminary data.</text>
</comment>
<dbReference type="GO" id="GO:0005886">
    <property type="term" value="C:plasma membrane"/>
    <property type="evidence" value="ECO:0007669"/>
    <property type="project" value="UniProtKB-SubCell"/>
</dbReference>
<feature type="transmembrane region" description="Helical" evidence="8">
    <location>
        <begin position="323"/>
        <end position="340"/>
    </location>
</feature>
<evidence type="ECO:0000313" key="11">
    <source>
        <dbReference type="Proteomes" id="UP000195101"/>
    </source>
</evidence>
<evidence type="ECO:0000256" key="6">
    <source>
        <dbReference type="ARBA" id="ARBA00023136"/>
    </source>
</evidence>
<proteinExistence type="predicted"/>
<dbReference type="InterPro" id="IPR010290">
    <property type="entry name" value="TM_effector"/>
</dbReference>
<feature type="region of interest" description="Disordered" evidence="7">
    <location>
        <begin position="1"/>
        <end position="31"/>
    </location>
</feature>
<evidence type="ECO:0000259" key="9">
    <source>
        <dbReference type="PROSITE" id="PS50850"/>
    </source>
</evidence>
<protein>
    <submittedName>
        <fullName evidence="10">Enterobactin exporter EntS</fullName>
    </submittedName>
</protein>
<feature type="transmembrane region" description="Helical" evidence="8">
    <location>
        <begin position="380"/>
        <end position="400"/>
    </location>
</feature>
<feature type="compositionally biased region" description="Low complexity" evidence="7">
    <location>
        <begin position="501"/>
        <end position="515"/>
    </location>
</feature>
<dbReference type="Gene3D" id="1.20.1250.20">
    <property type="entry name" value="MFS general substrate transporter like domains"/>
    <property type="match status" value="1"/>
</dbReference>
<accession>A0A251YMM7</accession>
<dbReference type="Pfam" id="PF05977">
    <property type="entry name" value="MFS_3"/>
    <property type="match status" value="1"/>
</dbReference>
<feature type="transmembrane region" description="Helical" evidence="8">
    <location>
        <begin position="289"/>
        <end position="311"/>
    </location>
</feature>
<feature type="transmembrane region" description="Helical" evidence="8">
    <location>
        <begin position="179"/>
        <end position="204"/>
    </location>
</feature>
<keyword evidence="5 8" id="KW-1133">Transmembrane helix</keyword>
<dbReference type="PANTHER" id="PTHR23513">
    <property type="entry name" value="INTEGRAL MEMBRANE EFFLUX PROTEIN-RELATED"/>
    <property type="match status" value="1"/>
</dbReference>
<evidence type="ECO:0000256" key="2">
    <source>
        <dbReference type="ARBA" id="ARBA00022448"/>
    </source>
</evidence>
<feature type="transmembrane region" description="Helical" evidence="8">
    <location>
        <begin position="258"/>
        <end position="283"/>
    </location>
</feature>
<feature type="transmembrane region" description="Helical" evidence="8">
    <location>
        <begin position="346"/>
        <end position="368"/>
    </location>
</feature>
<feature type="transmembrane region" description="Helical" evidence="8">
    <location>
        <begin position="141"/>
        <end position="158"/>
    </location>
</feature>
<dbReference type="RefSeq" id="WP_086514208.1">
    <property type="nucleotide sequence ID" value="NZ_MDJZ01000011.1"/>
</dbReference>
<keyword evidence="2" id="KW-0813">Transport</keyword>
<evidence type="ECO:0000256" key="1">
    <source>
        <dbReference type="ARBA" id="ARBA00004651"/>
    </source>
</evidence>
<dbReference type="CDD" id="cd06173">
    <property type="entry name" value="MFS_MefA_like"/>
    <property type="match status" value="1"/>
</dbReference>
<feature type="transmembrane region" description="Helical" evidence="8">
    <location>
        <begin position="114"/>
        <end position="135"/>
    </location>
</feature>
<keyword evidence="4 8" id="KW-0812">Transmembrane</keyword>
<feature type="transmembrane region" description="Helical" evidence="8">
    <location>
        <begin position="406"/>
        <end position="430"/>
    </location>
</feature>
<feature type="compositionally biased region" description="Polar residues" evidence="7">
    <location>
        <begin position="1"/>
        <end position="11"/>
    </location>
</feature>
<dbReference type="OrthoDB" id="9775268at2"/>
<evidence type="ECO:0000256" key="4">
    <source>
        <dbReference type="ARBA" id="ARBA00022692"/>
    </source>
</evidence>
<evidence type="ECO:0000256" key="8">
    <source>
        <dbReference type="SAM" id="Phobius"/>
    </source>
</evidence>
<dbReference type="GO" id="GO:0022857">
    <property type="term" value="F:transmembrane transporter activity"/>
    <property type="evidence" value="ECO:0007669"/>
    <property type="project" value="InterPro"/>
</dbReference>
<sequence length="522" mass="54907">MQNRSAHTQRTPQDEVTPPPNAFPPTAPLPVQTQRPPWRHTLIALSVPNFRRFTASNVIAMTSGWMQRIAQDWLVLELTGSVTAVGITVAMQFAPMLLFGLIGGVIVDRCSKRMLMMITQGTYAVLSALLAVLTLSGAVEAWHIFAIAFATGLVTVIDNPARQVFVTEIVGQKHLRNAISVNSSVFQLGGMVGPALSGILLLAVGAGWSFAINALACVVVVLTLWSLDVRTLIRMPPAPRRRGQLAEGLRYARSKPTILWPVVLVAVFSVFGLTMPVLLAAFASQVYDVGAGGYGFFNSMVAIGALTGALLSTRRATVRLRTIVVGVGITGLLQAAAGLMPGIAPFAVVLVTVGMASLLFQTAANSLVQLSSNVAIRGRVMSVYVLVLLGGQAVGGPLMGGIVEAWGVHVGMVVSGGVPALAAAVVAVILARRGQLTLEVVVRRHVPRVRITPRAERPEPARPVVRADDATTPAPATAPIPSPAATATGAVPISRARRSRGGAAARRPGRTGTRTPRARSPR</sequence>
<evidence type="ECO:0000313" key="10">
    <source>
        <dbReference type="EMBL" id="OUE25492.1"/>
    </source>
</evidence>
<keyword evidence="6 8" id="KW-0472">Membrane</keyword>
<feature type="transmembrane region" description="Helical" evidence="8">
    <location>
        <begin position="210"/>
        <end position="233"/>
    </location>
</feature>
<evidence type="ECO:0000256" key="7">
    <source>
        <dbReference type="SAM" id="MobiDB-lite"/>
    </source>
</evidence>
<keyword evidence="11" id="KW-1185">Reference proteome</keyword>